<evidence type="ECO:0000256" key="2">
    <source>
        <dbReference type="SAM" id="MobiDB-lite"/>
    </source>
</evidence>
<feature type="compositionally biased region" description="Polar residues" evidence="2">
    <location>
        <begin position="1"/>
        <end position="10"/>
    </location>
</feature>
<accession>A0A7J7J8P3</accession>
<evidence type="ECO:0000313" key="4">
    <source>
        <dbReference type="EMBL" id="KAF6022094.1"/>
    </source>
</evidence>
<dbReference type="InterPro" id="IPR013783">
    <property type="entry name" value="Ig-like_fold"/>
</dbReference>
<feature type="region of interest" description="Disordered" evidence="2">
    <location>
        <begin position="1"/>
        <end position="59"/>
    </location>
</feature>
<dbReference type="SUPFAM" id="SSF81296">
    <property type="entry name" value="E set domains"/>
    <property type="match status" value="1"/>
</dbReference>
<dbReference type="Proteomes" id="UP000593567">
    <property type="component" value="Unassembled WGS sequence"/>
</dbReference>
<dbReference type="InterPro" id="IPR014756">
    <property type="entry name" value="Ig_E-set"/>
</dbReference>
<keyword evidence="5" id="KW-1185">Reference proteome</keyword>
<organism evidence="4 5">
    <name type="scientific">Bugula neritina</name>
    <name type="common">Brown bryozoan</name>
    <name type="synonym">Sertularia neritina</name>
    <dbReference type="NCBI Taxonomy" id="10212"/>
    <lineage>
        <taxon>Eukaryota</taxon>
        <taxon>Metazoa</taxon>
        <taxon>Spiralia</taxon>
        <taxon>Lophotrochozoa</taxon>
        <taxon>Bryozoa</taxon>
        <taxon>Gymnolaemata</taxon>
        <taxon>Cheilostomatida</taxon>
        <taxon>Flustrina</taxon>
        <taxon>Buguloidea</taxon>
        <taxon>Bugulidae</taxon>
        <taxon>Bugula</taxon>
    </lineage>
</organism>
<proteinExistence type="inferred from homology"/>
<name>A0A7J7J8P3_BUGNE</name>
<evidence type="ECO:0000256" key="1">
    <source>
        <dbReference type="ARBA" id="ARBA00005968"/>
    </source>
</evidence>
<evidence type="ECO:0000259" key="3">
    <source>
        <dbReference type="Pfam" id="PF00868"/>
    </source>
</evidence>
<dbReference type="InterPro" id="IPR001102">
    <property type="entry name" value="Transglutaminase_N"/>
</dbReference>
<protein>
    <recommendedName>
        <fullName evidence="3">Transglutaminase N-terminal domain-containing protein</fullName>
    </recommendedName>
</protein>
<gene>
    <name evidence="4" type="ORF">EB796_019594</name>
</gene>
<dbReference type="Pfam" id="PF00868">
    <property type="entry name" value="Transglut_N"/>
    <property type="match status" value="1"/>
</dbReference>
<dbReference type="Gene3D" id="2.60.40.10">
    <property type="entry name" value="Immunoglobulins"/>
    <property type="match status" value="1"/>
</dbReference>
<feature type="domain" description="Transglutaminase N-terminal" evidence="3">
    <location>
        <begin position="65"/>
        <end position="137"/>
    </location>
</feature>
<comment type="caution">
    <text evidence="4">The sequence shown here is derived from an EMBL/GenBank/DDBJ whole genome shotgun (WGS) entry which is preliminary data.</text>
</comment>
<comment type="similarity">
    <text evidence="1">Belongs to the transglutaminase superfamily. Transglutaminase family.</text>
</comment>
<dbReference type="AlphaFoldDB" id="A0A7J7J8P3"/>
<reference evidence="4" key="1">
    <citation type="submission" date="2020-06" db="EMBL/GenBank/DDBJ databases">
        <title>Draft genome of Bugula neritina, a colonial animal packing powerful symbionts and potential medicines.</title>
        <authorList>
            <person name="Rayko M."/>
        </authorList>
    </citation>
    <scope>NUCLEOTIDE SEQUENCE [LARGE SCALE GENOMIC DNA]</scope>
    <source>
        <strain evidence="4">Kwan_BN1</strain>
    </source>
</reference>
<dbReference type="EMBL" id="VXIV02002903">
    <property type="protein sequence ID" value="KAF6022094.1"/>
    <property type="molecule type" value="Genomic_DNA"/>
</dbReference>
<sequence>MGGVYSTLSSYFDPADPPRAHRAESSVSLPGRRINTGGETCNFHESVKPPSADTPKKPKKAVEIESVDLCIDENSRDHHTADYEVCQDGYIDDLTKEVKKAQLVIRRGQTFKVKITLNDKCSEDTQFRVISTIGKIPLK</sequence>
<evidence type="ECO:0000313" key="5">
    <source>
        <dbReference type="Proteomes" id="UP000593567"/>
    </source>
</evidence>